<evidence type="ECO:0000256" key="3">
    <source>
        <dbReference type="ARBA" id="ARBA00022759"/>
    </source>
</evidence>
<dbReference type="InterPro" id="IPR020568">
    <property type="entry name" value="Ribosomal_Su5_D2-typ_SF"/>
</dbReference>
<dbReference type="EC" id="3.1.26.5" evidence="6"/>
<keyword evidence="1" id="KW-0819">tRNA processing</keyword>
<gene>
    <name evidence="7" type="ORF">SAMN04515674_103267</name>
</gene>
<dbReference type="Gene3D" id="3.30.230.10">
    <property type="match status" value="1"/>
</dbReference>
<dbReference type="STRING" id="1079859.SAMN04515674_103267"/>
<name>A0A1I5QLW9_9BACT</name>
<proteinExistence type="predicted"/>
<dbReference type="Pfam" id="PF00825">
    <property type="entry name" value="Ribonuclease_P"/>
    <property type="match status" value="1"/>
</dbReference>
<evidence type="ECO:0000313" key="7">
    <source>
        <dbReference type="EMBL" id="SFP47225.1"/>
    </source>
</evidence>
<dbReference type="AlphaFoldDB" id="A0A1I5QLW9"/>
<dbReference type="NCBIfam" id="TIGR00188">
    <property type="entry name" value="rnpA"/>
    <property type="match status" value="1"/>
</dbReference>
<evidence type="ECO:0000256" key="4">
    <source>
        <dbReference type="ARBA" id="ARBA00022801"/>
    </source>
</evidence>
<sequence>MVFHYPFRVVYQIAKEPESTPEHTEEPSGNSPLPQILISVSKRYFKKAVDRNLIKRRFREAYRKNKEILLEKPQPLRPANVAFVYIAKEIEPFEVIEKKLKIVLSKIG</sequence>
<keyword evidence="4" id="KW-0378">Hydrolase</keyword>
<protein>
    <recommendedName>
        <fullName evidence="6">Ribonuclease P protein component</fullName>
        <ecNumber evidence="6">3.1.26.5</ecNumber>
    </recommendedName>
</protein>
<evidence type="ECO:0000256" key="6">
    <source>
        <dbReference type="NCBIfam" id="TIGR00188"/>
    </source>
</evidence>
<evidence type="ECO:0000313" key="8">
    <source>
        <dbReference type="Proteomes" id="UP000199306"/>
    </source>
</evidence>
<organism evidence="7 8">
    <name type="scientific">Pseudarcicella hirudinis</name>
    <dbReference type="NCBI Taxonomy" id="1079859"/>
    <lineage>
        <taxon>Bacteria</taxon>
        <taxon>Pseudomonadati</taxon>
        <taxon>Bacteroidota</taxon>
        <taxon>Cytophagia</taxon>
        <taxon>Cytophagales</taxon>
        <taxon>Flectobacillaceae</taxon>
        <taxon>Pseudarcicella</taxon>
    </lineage>
</organism>
<accession>A0A1I5QLW9</accession>
<dbReference type="GO" id="GO:0000049">
    <property type="term" value="F:tRNA binding"/>
    <property type="evidence" value="ECO:0007669"/>
    <property type="project" value="InterPro"/>
</dbReference>
<dbReference type="InterPro" id="IPR014721">
    <property type="entry name" value="Ribsml_uS5_D2-typ_fold_subgr"/>
</dbReference>
<evidence type="ECO:0000256" key="5">
    <source>
        <dbReference type="ARBA" id="ARBA00022884"/>
    </source>
</evidence>
<reference evidence="7 8" key="1">
    <citation type="submission" date="2016-10" db="EMBL/GenBank/DDBJ databases">
        <authorList>
            <person name="de Groot N.N."/>
        </authorList>
    </citation>
    <scope>NUCLEOTIDE SEQUENCE [LARGE SCALE GENOMIC DNA]</scope>
    <source>
        <strain evidence="8">E92,LMG 26720,CCM 7988</strain>
    </source>
</reference>
<keyword evidence="5" id="KW-0694">RNA-binding</keyword>
<keyword evidence="2" id="KW-0540">Nuclease</keyword>
<evidence type="ECO:0000256" key="1">
    <source>
        <dbReference type="ARBA" id="ARBA00022694"/>
    </source>
</evidence>
<dbReference type="SUPFAM" id="SSF54211">
    <property type="entry name" value="Ribosomal protein S5 domain 2-like"/>
    <property type="match status" value="1"/>
</dbReference>
<keyword evidence="8" id="KW-1185">Reference proteome</keyword>
<dbReference type="Proteomes" id="UP000199306">
    <property type="component" value="Unassembled WGS sequence"/>
</dbReference>
<dbReference type="InterPro" id="IPR000100">
    <property type="entry name" value="RNase_P"/>
</dbReference>
<dbReference type="EMBL" id="FOXH01000003">
    <property type="protein sequence ID" value="SFP47225.1"/>
    <property type="molecule type" value="Genomic_DNA"/>
</dbReference>
<dbReference type="GO" id="GO:0008033">
    <property type="term" value="P:tRNA processing"/>
    <property type="evidence" value="ECO:0007669"/>
    <property type="project" value="UniProtKB-KW"/>
</dbReference>
<dbReference type="GO" id="GO:0004526">
    <property type="term" value="F:ribonuclease P activity"/>
    <property type="evidence" value="ECO:0007669"/>
    <property type="project" value="UniProtKB-UniRule"/>
</dbReference>
<keyword evidence="3" id="KW-0255">Endonuclease</keyword>
<evidence type="ECO:0000256" key="2">
    <source>
        <dbReference type="ARBA" id="ARBA00022722"/>
    </source>
</evidence>